<dbReference type="InterPro" id="IPR017138">
    <property type="entry name" value="Asp_Glu_LeuTrfase"/>
</dbReference>
<reference evidence="7" key="1">
    <citation type="submission" date="2020-11" db="EMBL/GenBank/DDBJ databases">
        <title>Azospira restricta DSM 18626 genome sequence.</title>
        <authorList>
            <person name="Moe W.M."/>
        </authorList>
    </citation>
    <scope>NUCLEOTIDE SEQUENCE</scope>
    <source>
        <strain evidence="7">DSM 18626</strain>
    </source>
</reference>
<evidence type="ECO:0000256" key="2">
    <source>
        <dbReference type="ARBA" id="ARBA00022679"/>
    </source>
</evidence>
<dbReference type="Pfam" id="PF04377">
    <property type="entry name" value="ATE_C"/>
    <property type="match status" value="1"/>
</dbReference>
<dbReference type="NCBIfam" id="NF002342">
    <property type="entry name" value="PRK01305.1-3"/>
    <property type="match status" value="1"/>
</dbReference>
<dbReference type="EC" id="2.3.2.29" evidence="4"/>
<dbReference type="GO" id="GO:0071596">
    <property type="term" value="P:ubiquitin-dependent protein catabolic process via the N-end rule pathway"/>
    <property type="evidence" value="ECO:0007669"/>
    <property type="project" value="InterPro"/>
</dbReference>
<keyword evidence="1 4" id="KW-0963">Cytoplasm</keyword>
<dbReference type="GO" id="GO:0005737">
    <property type="term" value="C:cytoplasm"/>
    <property type="evidence" value="ECO:0007669"/>
    <property type="project" value="UniProtKB-SubCell"/>
</dbReference>
<dbReference type="GO" id="GO:0004057">
    <property type="term" value="F:arginyl-tRNA--protein transferase activity"/>
    <property type="evidence" value="ECO:0007669"/>
    <property type="project" value="InterPro"/>
</dbReference>
<dbReference type="Pfam" id="PF04376">
    <property type="entry name" value="ATE_N"/>
    <property type="match status" value="1"/>
</dbReference>
<dbReference type="AlphaFoldDB" id="A0A974PVK9"/>
<comment type="catalytic activity">
    <reaction evidence="4">
        <text>N-terminal L-glutamyl-[protein] + L-leucyl-tRNA(Leu) = N-terminal L-leucyl-L-glutamyl-[protein] + tRNA(Leu) + H(+)</text>
        <dbReference type="Rhea" id="RHEA:50412"/>
        <dbReference type="Rhea" id="RHEA-COMP:9613"/>
        <dbReference type="Rhea" id="RHEA-COMP:9622"/>
        <dbReference type="Rhea" id="RHEA-COMP:12664"/>
        <dbReference type="Rhea" id="RHEA-COMP:12668"/>
        <dbReference type="ChEBI" id="CHEBI:15378"/>
        <dbReference type="ChEBI" id="CHEBI:64721"/>
        <dbReference type="ChEBI" id="CHEBI:78442"/>
        <dbReference type="ChEBI" id="CHEBI:78494"/>
        <dbReference type="ChEBI" id="CHEBI:133041"/>
        <dbReference type="EC" id="2.3.2.29"/>
    </reaction>
</comment>
<dbReference type="InterPro" id="IPR007471">
    <property type="entry name" value="N-end_Aminoacyl_Trfase_N"/>
</dbReference>
<dbReference type="GO" id="GO:0008914">
    <property type="term" value="F:leucyl-tRNA--protein transferase activity"/>
    <property type="evidence" value="ECO:0007669"/>
    <property type="project" value="UniProtKB-UniRule"/>
</dbReference>
<comment type="catalytic activity">
    <reaction evidence="4">
        <text>N-terminal L-aspartyl-[protein] + L-leucyl-tRNA(Leu) = N-terminal L-leucyl-L-aspartyl-[protein] + tRNA(Leu) + H(+)</text>
        <dbReference type="Rhea" id="RHEA:50420"/>
        <dbReference type="Rhea" id="RHEA-COMP:9613"/>
        <dbReference type="Rhea" id="RHEA-COMP:9622"/>
        <dbReference type="Rhea" id="RHEA-COMP:12669"/>
        <dbReference type="Rhea" id="RHEA-COMP:12674"/>
        <dbReference type="ChEBI" id="CHEBI:15378"/>
        <dbReference type="ChEBI" id="CHEBI:64720"/>
        <dbReference type="ChEBI" id="CHEBI:78442"/>
        <dbReference type="ChEBI" id="CHEBI:78494"/>
        <dbReference type="ChEBI" id="CHEBI:133042"/>
        <dbReference type="EC" id="2.3.2.29"/>
    </reaction>
</comment>
<keyword evidence="8" id="KW-1185">Reference proteome</keyword>
<dbReference type="HAMAP" id="MF_00689">
    <property type="entry name" value="Bpt"/>
    <property type="match status" value="1"/>
</dbReference>
<evidence type="ECO:0000256" key="3">
    <source>
        <dbReference type="ARBA" id="ARBA00023315"/>
    </source>
</evidence>
<keyword evidence="3 4" id="KW-0012">Acyltransferase</keyword>
<dbReference type="PIRSF" id="PIRSF037208">
    <property type="entry name" value="ATE_pro_prd"/>
    <property type="match status" value="1"/>
</dbReference>
<dbReference type="EMBL" id="CP064781">
    <property type="protein sequence ID" value="QRJ62309.1"/>
    <property type="molecule type" value="Genomic_DNA"/>
</dbReference>
<dbReference type="NCBIfam" id="NF002346">
    <property type="entry name" value="PRK01305.2-3"/>
    <property type="match status" value="1"/>
</dbReference>
<dbReference type="InterPro" id="IPR030700">
    <property type="entry name" value="N-end_Aminoacyl_Trfase"/>
</dbReference>
<keyword evidence="2 4" id="KW-0808">Transferase</keyword>
<comment type="subcellular location">
    <subcellularLocation>
        <location evidence="4">Cytoplasm</location>
    </subcellularLocation>
</comment>
<feature type="domain" description="N-end rule aminoacyl transferase C-terminal" evidence="6">
    <location>
        <begin position="112"/>
        <end position="233"/>
    </location>
</feature>
<evidence type="ECO:0000259" key="6">
    <source>
        <dbReference type="Pfam" id="PF04377"/>
    </source>
</evidence>
<comment type="similarity">
    <text evidence="4">Belongs to the R-transferase family. Bpt subfamily.</text>
</comment>
<dbReference type="PANTHER" id="PTHR21367:SF1">
    <property type="entry name" value="ARGINYL-TRNA--PROTEIN TRANSFERASE 1"/>
    <property type="match status" value="1"/>
</dbReference>
<dbReference type="NCBIfam" id="NF002341">
    <property type="entry name" value="PRK01305.1-1"/>
    <property type="match status" value="1"/>
</dbReference>
<evidence type="ECO:0000259" key="5">
    <source>
        <dbReference type="Pfam" id="PF04376"/>
    </source>
</evidence>
<dbReference type="SUPFAM" id="SSF55729">
    <property type="entry name" value="Acyl-CoA N-acyltransferases (Nat)"/>
    <property type="match status" value="1"/>
</dbReference>
<evidence type="ECO:0000313" key="7">
    <source>
        <dbReference type="EMBL" id="QRJ62309.1"/>
    </source>
</evidence>
<dbReference type="PANTHER" id="PTHR21367">
    <property type="entry name" value="ARGININE-TRNA-PROTEIN TRANSFERASE 1"/>
    <property type="match status" value="1"/>
</dbReference>
<protein>
    <recommendedName>
        <fullName evidence="4">Aspartate/glutamate leucyltransferase</fullName>
        <ecNumber evidence="4">2.3.2.29</ecNumber>
    </recommendedName>
</protein>
<gene>
    <name evidence="4" type="primary">bpt</name>
    <name evidence="7" type="ORF">IWH25_10935</name>
</gene>
<proteinExistence type="inferred from homology"/>
<comment type="function">
    <text evidence="4">Functions in the N-end rule pathway of protein degradation where it conjugates Leu from its aminoacyl-tRNA to the N-termini of proteins containing an N-terminal aspartate or glutamate.</text>
</comment>
<dbReference type="RefSeq" id="WP_203385840.1">
    <property type="nucleotide sequence ID" value="NZ_CP064781.1"/>
</dbReference>
<dbReference type="InterPro" id="IPR007472">
    <property type="entry name" value="N-end_Aminoacyl_Trfase_C"/>
</dbReference>
<evidence type="ECO:0000313" key="8">
    <source>
        <dbReference type="Proteomes" id="UP000663444"/>
    </source>
</evidence>
<dbReference type="InterPro" id="IPR016181">
    <property type="entry name" value="Acyl_CoA_acyltransferase"/>
</dbReference>
<evidence type="ECO:0000256" key="1">
    <source>
        <dbReference type="ARBA" id="ARBA00022490"/>
    </source>
</evidence>
<sequence length="246" mass="28209">MSRLNDSELPFSLLQFYSTSPYTCSYLPDETARSQVATPTHLITTEVYNELVRAGFRRSGVFTYRPHCDHCRKCVPVRLPVDRFVPDRSQRRAWKAHAGLRARELPLAFHAEHYALYLRYQSARHAGGGMDQDSHEQYAHFLLQSRVDTRLVEFSDDDGLCMVSIIDVLGDGLSSVYTFFDPEAPGASFGTYNILWQLAQCRALGLPYLYLGYWIRESPKMAYKARFRPIEGLVDGEWRELTDPAP</sequence>
<evidence type="ECO:0000256" key="4">
    <source>
        <dbReference type="HAMAP-Rule" id="MF_00689"/>
    </source>
</evidence>
<dbReference type="Proteomes" id="UP000663444">
    <property type="component" value="Chromosome"/>
</dbReference>
<name>A0A974PVK9_9RHOO</name>
<accession>A0A974PVK9</accession>
<feature type="domain" description="N-end aminoacyl transferase N-terminal" evidence="5">
    <location>
        <begin position="23"/>
        <end position="92"/>
    </location>
</feature>
<organism evidence="7 8">
    <name type="scientific">Azospira restricta</name>
    <dbReference type="NCBI Taxonomy" id="404405"/>
    <lineage>
        <taxon>Bacteria</taxon>
        <taxon>Pseudomonadati</taxon>
        <taxon>Pseudomonadota</taxon>
        <taxon>Betaproteobacteria</taxon>
        <taxon>Rhodocyclales</taxon>
        <taxon>Rhodocyclaceae</taxon>
        <taxon>Azospira</taxon>
    </lineage>
</organism>
<dbReference type="KEGG" id="ares:IWH25_10935"/>